<dbReference type="AlphaFoldDB" id="A0A1B1K7H7"/>
<proteinExistence type="inferred from homology"/>
<feature type="domain" description="DUF4158" evidence="6">
    <location>
        <begin position="7"/>
        <end position="162"/>
    </location>
</feature>
<evidence type="ECO:0000313" key="7">
    <source>
        <dbReference type="EMBL" id="ANS28508.1"/>
    </source>
</evidence>
<evidence type="ECO:0000313" key="8">
    <source>
        <dbReference type="Proteomes" id="UP000186108"/>
    </source>
</evidence>
<protein>
    <submittedName>
        <fullName evidence="7">Transposase for transposon Tn4556</fullName>
    </submittedName>
</protein>
<dbReference type="GO" id="GO:0006313">
    <property type="term" value="P:DNA transposition"/>
    <property type="evidence" value="ECO:0007669"/>
    <property type="project" value="InterPro"/>
</dbReference>
<dbReference type="EMBL" id="CP009111">
    <property type="protein sequence ID" value="ANS28508.1"/>
    <property type="molecule type" value="Genomic_DNA"/>
</dbReference>
<evidence type="ECO:0000256" key="2">
    <source>
        <dbReference type="ARBA" id="ARBA00022578"/>
    </source>
</evidence>
<keyword evidence="4" id="KW-0233">DNA recombination</keyword>
<dbReference type="InterPro" id="IPR002513">
    <property type="entry name" value="Tn3_Tnp_DDE_dom"/>
</dbReference>
<dbReference type="NCBIfam" id="NF033527">
    <property type="entry name" value="transpos_Tn3"/>
    <property type="match status" value="1"/>
</dbReference>
<dbReference type="GO" id="GO:0003677">
    <property type="term" value="F:DNA binding"/>
    <property type="evidence" value="ECO:0007669"/>
    <property type="project" value="UniProtKB-KW"/>
</dbReference>
<dbReference type="Pfam" id="PF01526">
    <property type="entry name" value="DDE_Tnp_Tn3"/>
    <property type="match status" value="1"/>
</dbReference>
<gene>
    <name evidence="7" type="primary">tnpA</name>
    <name evidence="7" type="ORF">R1CP_19120</name>
</gene>
<name>A0A1B1K7H7_RHOOP</name>
<feature type="domain" description="Tn3 transposase DDE" evidence="5">
    <location>
        <begin position="596"/>
        <end position="986"/>
    </location>
</feature>
<dbReference type="Pfam" id="PF13700">
    <property type="entry name" value="DUF4158"/>
    <property type="match status" value="1"/>
</dbReference>
<dbReference type="RefSeq" id="WP_065491271.1">
    <property type="nucleotide sequence ID" value="NZ_CP009111.1"/>
</dbReference>
<reference evidence="7 8" key="1">
    <citation type="submission" date="2014-07" db="EMBL/GenBank/DDBJ databases">
        <authorList>
            <person name="Zhang J.E."/>
            <person name="Yang H."/>
            <person name="Guo J."/>
            <person name="Deng Z."/>
            <person name="Luo H."/>
            <person name="Luo M."/>
            <person name="Zhao B."/>
        </authorList>
    </citation>
    <scope>NUCLEOTIDE SEQUENCE [LARGE SCALE GENOMIC DNA]</scope>
    <source>
        <strain evidence="7 8">1CP</strain>
    </source>
</reference>
<organism evidence="7 8">
    <name type="scientific">Rhodococcus opacus</name>
    <name type="common">Nocardia opaca</name>
    <dbReference type="NCBI Taxonomy" id="37919"/>
    <lineage>
        <taxon>Bacteria</taxon>
        <taxon>Bacillati</taxon>
        <taxon>Actinomycetota</taxon>
        <taxon>Actinomycetes</taxon>
        <taxon>Mycobacteriales</taxon>
        <taxon>Nocardiaceae</taxon>
        <taxon>Rhodococcus</taxon>
    </lineage>
</organism>
<evidence type="ECO:0000256" key="4">
    <source>
        <dbReference type="ARBA" id="ARBA00023172"/>
    </source>
</evidence>
<comment type="similarity">
    <text evidence="1">Belongs to the transposase 7 family.</text>
</comment>
<dbReference type="InterPro" id="IPR047653">
    <property type="entry name" value="Tn3-like_transpos"/>
</dbReference>
<sequence>MIDDGGYGRFGALSRQELERFCYLDDEDRRLISARRRDYNRLGFAVQLVTVRHLGMFLPGPLDVPPELVDYLAEQLGIVDPSCVKRYTDREKTKLEHAWEIQREYGLAPFTDVEPELKAWIADQAWMTGDGPKAIFEGAVTWLRERQALLPFGVTTLQKLVAGGRAAADQRLWNELDGQLTPVTASTLLRLLDVPEGTKQRVSELDRLRKGVFRPSSKGMLAALHRLADLHSLGIGTLEVSAVPPRRLAGLATYGLSSKANALRRLPREHRLAVLVATVMALSARAADDVLELFDLLMTTDLLSKAERESKDEKLRRYPRVSRNAGKLATAVKVLLEMAEVNPDLGVGVVWDLIENTISKKELRSAVAVIDELVPASDAELDGQRLQELAGRLATVRPFLPVLMKTVEFGATPDGAPVLLAMTTLAELLTAKSKLPASYLDARRVDHDLITGGWQRLVYAPGRPEATVDRAAYTFCVLEQFHRHIKHRNIFAASSSRWRDPRAHLLSGQAWEQAREAGMNALGLPAVPAGMLDEHATALDTAYREVASRMDADTPATIDDDGKLHVAALVAVPDPPSLVDLRRRVEAMLPRIDLPELVLEVMSWHRGFTEAFTHTSGNDARVADLGLSVAAVLCAHAMNVGFGPVTGRGVEALTRDRLLHVDQCYVRSETLTTANAVLVEAQAEIPLAGAWGGGMVASVDGMRFVVPVRTHHARPNPKYFGRKRGITWLNMINDQAAGLAAKVLSGTPRDSLHTVDVVLAQHGGRVPEAIITDTGSYSDIVFGLLHLLGRQYRPQLANLPDQRLWRIDGSADYGPLDRAARGKIDTDRIARHWEDLCRVAVSIHSGEVSAHEVTRMISRDGNPTSLGQAIAHYGRIFKTMHILRLADDEPYRREGKTQSNLTEGRHDLGRRVYHGKKGEMTRTYYEGMEDQLSALGLVLNCVVLWNTVYMDRALEELRTQDYPVIDADVERLSAFVRSHIGIDGHYSFHLPDLAGAHRPLRDPDAPDAE</sequence>
<evidence type="ECO:0000259" key="6">
    <source>
        <dbReference type="Pfam" id="PF13700"/>
    </source>
</evidence>
<dbReference type="PATRIC" id="fig|37919.13.peg.3980"/>
<dbReference type="Proteomes" id="UP000186108">
    <property type="component" value="Chromosome"/>
</dbReference>
<dbReference type="GO" id="GO:0004803">
    <property type="term" value="F:transposase activity"/>
    <property type="evidence" value="ECO:0007669"/>
    <property type="project" value="InterPro"/>
</dbReference>
<keyword evidence="2" id="KW-0815">Transposition</keyword>
<evidence type="ECO:0000256" key="3">
    <source>
        <dbReference type="ARBA" id="ARBA00023125"/>
    </source>
</evidence>
<evidence type="ECO:0000256" key="1">
    <source>
        <dbReference type="ARBA" id="ARBA00009402"/>
    </source>
</evidence>
<dbReference type="InterPro" id="IPR025296">
    <property type="entry name" value="DUF4158"/>
</dbReference>
<accession>A0A1B1K7H7</accession>
<keyword evidence="3" id="KW-0238">DNA-binding</keyword>
<evidence type="ECO:0000259" key="5">
    <source>
        <dbReference type="Pfam" id="PF01526"/>
    </source>
</evidence>